<dbReference type="InterPro" id="IPR021125">
    <property type="entry name" value="DUF2127"/>
</dbReference>
<keyword evidence="1" id="KW-0472">Membrane</keyword>
<dbReference type="RefSeq" id="WP_238895269.1">
    <property type="nucleotide sequence ID" value="NZ_JAKOGG010000003.1"/>
</dbReference>
<dbReference type="Pfam" id="PF09900">
    <property type="entry name" value="DUF2127"/>
    <property type="match status" value="1"/>
</dbReference>
<dbReference type="Proteomes" id="UP001201549">
    <property type="component" value="Unassembled WGS sequence"/>
</dbReference>
<proteinExistence type="predicted"/>
<name>A0ABT2FIN7_9GAMM</name>
<accession>A0ABT2FIN7</accession>
<keyword evidence="1" id="KW-1133">Transmembrane helix</keyword>
<keyword evidence="1" id="KW-0812">Transmembrane</keyword>
<reference evidence="3" key="2">
    <citation type="submission" date="2023-07" db="EMBL/GenBank/DDBJ databases">
        <title>Shewanella mangrovi sp. nov., an acetaldehyde- degrading bacterium isolated from mangrove sediment.</title>
        <authorList>
            <person name="Liu Y."/>
        </authorList>
    </citation>
    <scope>NUCLEOTIDE SEQUENCE [LARGE SCALE GENOMIC DNA]</scope>
    <source>
        <strain evidence="3">C32</strain>
    </source>
</reference>
<dbReference type="EMBL" id="JAKOGG010000003">
    <property type="protein sequence ID" value="MCS4555857.1"/>
    <property type="molecule type" value="Genomic_DNA"/>
</dbReference>
<organism evidence="2 3">
    <name type="scientific">Shewanella electrica</name>
    <dbReference type="NCBI Taxonomy" id="515560"/>
    <lineage>
        <taxon>Bacteria</taxon>
        <taxon>Pseudomonadati</taxon>
        <taxon>Pseudomonadota</taxon>
        <taxon>Gammaproteobacteria</taxon>
        <taxon>Alteromonadales</taxon>
        <taxon>Shewanellaceae</taxon>
        <taxon>Shewanella</taxon>
    </lineage>
</organism>
<feature type="transmembrane region" description="Helical" evidence="1">
    <location>
        <begin position="12"/>
        <end position="33"/>
    </location>
</feature>
<reference evidence="2 3" key="1">
    <citation type="submission" date="2022-02" db="EMBL/GenBank/DDBJ databases">
        <authorList>
            <person name="Zhuang L."/>
        </authorList>
    </citation>
    <scope>NUCLEOTIDE SEQUENCE [LARGE SCALE GENOMIC DNA]</scope>
    <source>
        <strain evidence="2 3">C32</strain>
    </source>
</reference>
<feature type="transmembrane region" description="Helical" evidence="1">
    <location>
        <begin position="120"/>
        <end position="142"/>
    </location>
</feature>
<comment type="caution">
    <text evidence="2">The sequence shown here is derived from an EMBL/GenBank/DDBJ whole genome shotgun (WGS) entry which is preliminary data.</text>
</comment>
<evidence type="ECO:0000313" key="2">
    <source>
        <dbReference type="EMBL" id="MCS4555857.1"/>
    </source>
</evidence>
<evidence type="ECO:0000256" key="1">
    <source>
        <dbReference type="SAM" id="Phobius"/>
    </source>
</evidence>
<feature type="transmembrane region" description="Helical" evidence="1">
    <location>
        <begin position="72"/>
        <end position="89"/>
    </location>
</feature>
<evidence type="ECO:0000313" key="3">
    <source>
        <dbReference type="Proteomes" id="UP001201549"/>
    </source>
</evidence>
<sequence>MASSKSGLKVIAALEAFKGVLSLLVGFGLHVLAGRNLQQLAESLVTHAHLNPASHLPRVFIQTVGDIPNHDVGLVSIGAFAYATIRFIEAYGLWKAYLWTEWFALASGAIYLPFEIYELFVRTNVLTVVVLAVNIAVVWYMARVLFTQKRTEALE</sequence>
<protein>
    <submittedName>
        <fullName evidence="2">DUF2127 domain-containing protein</fullName>
    </submittedName>
</protein>
<keyword evidence="3" id="KW-1185">Reference proteome</keyword>
<gene>
    <name evidence="2" type="ORF">L9G74_05345</name>
</gene>